<dbReference type="Pfam" id="PF00498">
    <property type="entry name" value="FHA"/>
    <property type="match status" value="1"/>
</dbReference>
<dbReference type="PANTHER" id="PTHR23106">
    <property type="entry name" value="ANGIOGENIC FACTOR WITH G PATCH AND FHA DOMAINS 1"/>
    <property type="match status" value="1"/>
</dbReference>
<sequence length="500" mass="54731">MTSSSPSNNTWVYDPLRGVYHHAQFDTLAFPDPSTGQWLYMSSSSFEKPPAAGEDGELGSTSQSHDPEPTGGMGEEGGREEGEVEDDVGWGGLMDPDELAKIENAKNKANKQRRNNVHMNIGGVQESDGIPTFDDPNLYAYPSQAAATEPETEKELGNHLLRLVVTATACPRVTVGQVAIIDAREEGIQIGRDKCEKGAPARIRLRELEVSKTHAVVYWDESGKKEKGNAGDIRSVCQGWWVVDLGSTHGTFLNDFGNDVEKEPTKINSATGQRLSEAKHSSKPFSVGHLSTITIGTTTFQAHIHSSWPCDACKLIGDNELFLDDGKVHGEGGAVSIPEQKTWDIALTSEQKRGNREARRKKEMASLKDVLLNRGQEMQSSLKETGSRGYVDRSAMRRQLHPKSPPQNHRLSSAPPSPGAIQPSMPPAPVRNKFAEDFLAMQGWQQGAGLGKDGTGRADHIEVHKRVGKRGLGAIGSVEDTGDWKQRGKMKRFEEVSRRH</sequence>
<dbReference type="VEuPathDB" id="FungiDB:L203_01263"/>
<feature type="region of interest" description="Disordered" evidence="1">
    <location>
        <begin position="33"/>
        <end position="84"/>
    </location>
</feature>
<dbReference type="InterPro" id="IPR000467">
    <property type="entry name" value="G_patch_dom"/>
</dbReference>
<dbReference type="SMART" id="SM00443">
    <property type="entry name" value="G_patch"/>
    <property type="match status" value="1"/>
</dbReference>
<dbReference type="InterPro" id="IPR008984">
    <property type="entry name" value="SMAD_FHA_dom_sf"/>
</dbReference>
<feature type="compositionally biased region" description="Basic and acidic residues" evidence="1">
    <location>
        <begin position="482"/>
        <end position="500"/>
    </location>
</feature>
<dbReference type="InterPro" id="IPR000253">
    <property type="entry name" value="FHA_dom"/>
</dbReference>
<dbReference type="KEGG" id="cdep:91086223"/>
<organism evidence="2 3">
    <name type="scientific">Cryptococcus depauperatus CBS 7841</name>
    <dbReference type="NCBI Taxonomy" id="1295531"/>
    <lineage>
        <taxon>Eukaryota</taxon>
        <taxon>Fungi</taxon>
        <taxon>Dikarya</taxon>
        <taxon>Basidiomycota</taxon>
        <taxon>Agaricomycotina</taxon>
        <taxon>Tremellomycetes</taxon>
        <taxon>Tremellales</taxon>
        <taxon>Cryptococcaceae</taxon>
        <taxon>Cryptococcus</taxon>
    </lineage>
</organism>
<dbReference type="GeneID" id="91086223"/>
<dbReference type="AlphaFoldDB" id="A0A1E3ITN3"/>
<feature type="region of interest" description="Disordered" evidence="1">
    <location>
        <begin position="479"/>
        <end position="500"/>
    </location>
</feature>
<feature type="region of interest" description="Disordered" evidence="1">
    <location>
        <begin position="399"/>
        <end position="430"/>
    </location>
</feature>
<evidence type="ECO:0000313" key="2">
    <source>
        <dbReference type="EMBL" id="WVN86837.1"/>
    </source>
</evidence>
<dbReference type="SMART" id="SM00240">
    <property type="entry name" value="FHA"/>
    <property type="match status" value="1"/>
</dbReference>
<dbReference type="SUPFAM" id="SSF49879">
    <property type="entry name" value="SMAD/FHA domain"/>
    <property type="match status" value="1"/>
</dbReference>
<gene>
    <name evidence="2" type="ORF">L203_102011</name>
</gene>
<feature type="compositionally biased region" description="Polar residues" evidence="1">
    <location>
        <begin position="34"/>
        <end position="46"/>
    </location>
</feature>
<dbReference type="Proteomes" id="UP000094043">
    <property type="component" value="Chromosome 2"/>
</dbReference>
<dbReference type="Gene3D" id="2.60.200.20">
    <property type="match status" value="1"/>
</dbReference>
<dbReference type="InterPro" id="IPR053027">
    <property type="entry name" value="AGGF1"/>
</dbReference>
<dbReference type="Pfam" id="PF01585">
    <property type="entry name" value="G-patch"/>
    <property type="match status" value="1"/>
</dbReference>
<evidence type="ECO:0000313" key="3">
    <source>
        <dbReference type="Proteomes" id="UP000094043"/>
    </source>
</evidence>
<dbReference type="PROSITE" id="PS50174">
    <property type="entry name" value="G_PATCH"/>
    <property type="match status" value="1"/>
</dbReference>
<evidence type="ECO:0000256" key="1">
    <source>
        <dbReference type="SAM" id="MobiDB-lite"/>
    </source>
</evidence>
<accession>A0A1E3ITN3</accession>
<dbReference type="RefSeq" id="XP_066067537.1">
    <property type="nucleotide sequence ID" value="XM_066211440.1"/>
</dbReference>
<name>A0A1E3ITN3_9TREE</name>
<dbReference type="OrthoDB" id="21470at2759"/>
<dbReference type="EMBL" id="CP143785">
    <property type="protein sequence ID" value="WVN86837.1"/>
    <property type="molecule type" value="Genomic_DNA"/>
</dbReference>
<reference evidence="2" key="1">
    <citation type="submission" date="2016-06" db="EMBL/GenBank/DDBJ databases">
        <authorList>
            <person name="Cuomo C."/>
            <person name="Litvintseva A."/>
            <person name="Heitman J."/>
            <person name="Chen Y."/>
            <person name="Sun S."/>
            <person name="Springer D."/>
            <person name="Dromer F."/>
            <person name="Young S."/>
            <person name="Zeng Q."/>
            <person name="Chapman S."/>
            <person name="Gujja S."/>
            <person name="Saif S."/>
            <person name="Birren B."/>
        </authorList>
    </citation>
    <scope>NUCLEOTIDE SEQUENCE</scope>
    <source>
        <strain evidence="2">CBS 7841</strain>
    </source>
</reference>
<dbReference type="PANTHER" id="PTHR23106:SF24">
    <property type="entry name" value="ANGIOGENIC FACTOR WITH G PATCH AND FHA DOMAINS 1"/>
    <property type="match status" value="1"/>
</dbReference>
<dbReference type="GO" id="GO:0003676">
    <property type="term" value="F:nucleic acid binding"/>
    <property type="evidence" value="ECO:0007669"/>
    <property type="project" value="InterPro"/>
</dbReference>
<proteinExistence type="predicted"/>
<keyword evidence="3" id="KW-1185">Reference proteome</keyword>
<dbReference type="PROSITE" id="PS50006">
    <property type="entry name" value="FHA_DOMAIN"/>
    <property type="match status" value="1"/>
</dbReference>
<reference evidence="2" key="3">
    <citation type="submission" date="2024-01" db="EMBL/GenBank/DDBJ databases">
        <authorList>
            <person name="Coelho M.A."/>
            <person name="David-Palma M."/>
            <person name="Shea T."/>
            <person name="Sun S."/>
            <person name="Cuomo C.A."/>
            <person name="Heitman J."/>
        </authorList>
    </citation>
    <scope>NUCLEOTIDE SEQUENCE</scope>
    <source>
        <strain evidence="2">CBS 7841</strain>
    </source>
</reference>
<reference evidence="2" key="2">
    <citation type="journal article" date="2022" name="Elife">
        <title>Obligate sexual reproduction of a homothallic fungus closely related to the Cryptococcus pathogenic species complex.</title>
        <authorList>
            <person name="Passer A.R."/>
            <person name="Clancey S.A."/>
            <person name="Shea T."/>
            <person name="David-Palma M."/>
            <person name="Averette A.F."/>
            <person name="Boekhout T."/>
            <person name="Porcel B.M."/>
            <person name="Nowrousian M."/>
            <person name="Cuomo C.A."/>
            <person name="Sun S."/>
            <person name="Heitman J."/>
            <person name="Coelho M.A."/>
        </authorList>
    </citation>
    <scope>NUCLEOTIDE SEQUENCE</scope>
    <source>
        <strain evidence="2">CBS 7841</strain>
    </source>
</reference>
<protein>
    <submittedName>
        <fullName evidence="2">Uncharacterized protein</fullName>
    </submittedName>
</protein>